<accession>A0A4D6KG06</accession>
<evidence type="ECO:0000313" key="3">
    <source>
        <dbReference type="EMBL" id="QCD64991.1"/>
    </source>
</evidence>
<keyword evidence="1" id="KW-1133">Transmembrane helix</keyword>
<gene>
    <name evidence="3" type="ORF">E5139_04805</name>
    <name evidence="2" type="ORF">GOC74_01365</name>
</gene>
<organism evidence="3 4">
    <name type="scientific">Halomicrobium mukohataei</name>
    <dbReference type="NCBI Taxonomy" id="57705"/>
    <lineage>
        <taxon>Archaea</taxon>
        <taxon>Methanobacteriati</taxon>
        <taxon>Methanobacteriota</taxon>
        <taxon>Stenosarchaea group</taxon>
        <taxon>Halobacteria</taxon>
        <taxon>Halobacteriales</taxon>
        <taxon>Haloarculaceae</taxon>
        <taxon>Halomicrobium</taxon>
    </lineage>
</organism>
<dbReference type="RefSeq" id="WP_012807834.1">
    <property type="nucleotide sequence ID" value="NZ_CP039375.1"/>
</dbReference>
<feature type="transmembrane region" description="Helical" evidence="1">
    <location>
        <begin position="36"/>
        <end position="54"/>
    </location>
</feature>
<dbReference type="EMBL" id="CP039375">
    <property type="protein sequence ID" value="QCD64991.1"/>
    <property type="molecule type" value="Genomic_DNA"/>
</dbReference>
<sequence>MDRTDLLWFVGLTVTLAVFGLVLGVLVVPPDPASQLFVGVQWVVLSLVLAYLIVLRGEPGPPLLGDD</sequence>
<evidence type="ECO:0000313" key="4">
    <source>
        <dbReference type="Proteomes" id="UP000297053"/>
    </source>
</evidence>
<reference evidence="3 4" key="1">
    <citation type="submission" date="2019-04" db="EMBL/GenBank/DDBJ databases">
        <title>Complete genome sequence of Arthrobacter sp. ZXY-2 associated with effective atrazine degradation and salt adaptation.</title>
        <authorList>
            <person name="Zhao X."/>
        </authorList>
    </citation>
    <scope>NUCLEOTIDE SEQUENCE [LARGE SCALE GENOMIC DNA]</scope>
    <source>
        <strain evidence="3">JP60</strain>
        <strain evidence="4">ZP60</strain>
    </source>
</reference>
<proteinExistence type="predicted"/>
<dbReference type="EMBL" id="WOYG01000001">
    <property type="protein sequence ID" value="NLV08586.1"/>
    <property type="molecule type" value="Genomic_DNA"/>
</dbReference>
<feature type="transmembrane region" description="Helical" evidence="1">
    <location>
        <begin position="6"/>
        <end position="29"/>
    </location>
</feature>
<dbReference type="KEGG" id="halz:E5139_04805"/>
<dbReference type="Proteomes" id="UP000297053">
    <property type="component" value="Chromosome"/>
</dbReference>
<evidence type="ECO:0000313" key="2">
    <source>
        <dbReference type="EMBL" id="NLV08586.1"/>
    </source>
</evidence>
<protein>
    <submittedName>
        <fullName evidence="3">Uncharacterized protein</fullName>
    </submittedName>
</protein>
<keyword evidence="1" id="KW-0812">Transmembrane</keyword>
<dbReference type="GeneID" id="42178231"/>
<evidence type="ECO:0000256" key="1">
    <source>
        <dbReference type="SAM" id="Phobius"/>
    </source>
</evidence>
<reference evidence="3 4" key="2">
    <citation type="submission" date="2019-04" db="EMBL/GenBank/DDBJ databases">
        <authorList>
            <person name="Yang S."/>
            <person name="Wei W."/>
        </authorList>
    </citation>
    <scope>NUCLEOTIDE SEQUENCE [LARGE SCALE GENOMIC DNA]</scope>
    <source>
        <strain evidence="3">JP60</strain>
        <strain evidence="4">ZP60</strain>
    </source>
</reference>
<keyword evidence="1" id="KW-0472">Membrane</keyword>
<dbReference type="AlphaFoldDB" id="A0A4D6KG06"/>
<dbReference type="OrthoDB" id="375947at2157"/>
<reference evidence="2" key="3">
    <citation type="submission" date="2019-12" db="EMBL/GenBank/DDBJ databases">
        <title>Whole-genome sequence of Halomicrobium mukohataei pws1.</title>
        <authorList>
            <person name="Verma D.K."/>
            <person name="Gopal K."/>
            <person name="Prasad E.S."/>
        </authorList>
    </citation>
    <scope>NUCLEOTIDE SEQUENCE</scope>
    <source>
        <strain evidence="2">Pws1</strain>
    </source>
</reference>
<name>A0A4D6KG06_9EURY</name>
<dbReference type="Proteomes" id="UP000608662">
    <property type="component" value="Unassembled WGS sequence"/>
</dbReference>